<evidence type="ECO:0000313" key="1">
    <source>
        <dbReference type="EMBL" id="KAJ4368471.1"/>
    </source>
</evidence>
<accession>A0A9W8Y8S2</accession>
<proteinExistence type="predicted"/>
<organism evidence="1 2">
    <name type="scientific">Neocucurbitaria cava</name>
    <dbReference type="NCBI Taxonomy" id="798079"/>
    <lineage>
        <taxon>Eukaryota</taxon>
        <taxon>Fungi</taxon>
        <taxon>Dikarya</taxon>
        <taxon>Ascomycota</taxon>
        <taxon>Pezizomycotina</taxon>
        <taxon>Dothideomycetes</taxon>
        <taxon>Pleosporomycetidae</taxon>
        <taxon>Pleosporales</taxon>
        <taxon>Pleosporineae</taxon>
        <taxon>Cucurbitariaceae</taxon>
        <taxon>Neocucurbitaria</taxon>
    </lineage>
</organism>
<protein>
    <submittedName>
        <fullName evidence="1">Uncharacterized protein</fullName>
    </submittedName>
</protein>
<comment type="caution">
    <text evidence="1">The sequence shown here is derived from an EMBL/GenBank/DDBJ whole genome shotgun (WGS) entry which is preliminary data.</text>
</comment>
<dbReference type="OrthoDB" id="3793972at2759"/>
<dbReference type="EMBL" id="JAPEUY010000011">
    <property type="protein sequence ID" value="KAJ4368471.1"/>
    <property type="molecule type" value="Genomic_DNA"/>
</dbReference>
<gene>
    <name evidence="1" type="ORF">N0V83_006828</name>
</gene>
<reference evidence="1" key="1">
    <citation type="submission" date="2022-10" db="EMBL/GenBank/DDBJ databases">
        <title>Tapping the CABI collections for fungal endophytes: first genome assemblies for Collariella, Neodidymelliopsis, Ascochyta clinopodiicola, Didymella pomorum, Didymosphaeria variabile, Neocosmospora piperis and Neocucurbitaria cava.</title>
        <authorList>
            <person name="Hill R."/>
        </authorList>
    </citation>
    <scope>NUCLEOTIDE SEQUENCE</scope>
    <source>
        <strain evidence="1">IMI 356814</strain>
    </source>
</reference>
<dbReference type="Proteomes" id="UP001140560">
    <property type="component" value="Unassembled WGS sequence"/>
</dbReference>
<evidence type="ECO:0000313" key="2">
    <source>
        <dbReference type="Proteomes" id="UP001140560"/>
    </source>
</evidence>
<dbReference type="AlphaFoldDB" id="A0A9W8Y8S2"/>
<name>A0A9W8Y8S2_9PLEO</name>
<sequence>MVPFTYDRLLVRLNALYDSIPAHIRGPGGPKRIADLQQAINAGIVAAEAGRDGEAGIPKPSQLKRDVAAAIDDVNERHDLLPATVEDREAAETLLGMASAAQPANPFRSTNSGVEFLDIPPAVVDLARFDKEIFLAGVQFAMQNFTATHTAAQCGHADDGFAERCLAYVRHELVLKEQAAVEATRRIVRIVEETAKG</sequence>
<keyword evidence="2" id="KW-1185">Reference proteome</keyword>